<evidence type="ECO:0000256" key="3">
    <source>
        <dbReference type="ARBA" id="ARBA00007681"/>
    </source>
</evidence>
<organism evidence="11 12">
    <name type="scientific">Candidatus Kerfeldbacteria bacterium RIFOXYB2_FULL_38_14</name>
    <dbReference type="NCBI Taxonomy" id="1798547"/>
    <lineage>
        <taxon>Bacteria</taxon>
        <taxon>Candidatus Kerfeldiibacteriota</taxon>
    </lineage>
</organism>
<dbReference type="NCBIfam" id="TIGR01146">
    <property type="entry name" value="ATPsyn_F1gamma"/>
    <property type="match status" value="1"/>
</dbReference>
<dbReference type="GO" id="GO:0005524">
    <property type="term" value="F:ATP binding"/>
    <property type="evidence" value="ECO:0007669"/>
    <property type="project" value="UniProtKB-UniRule"/>
</dbReference>
<evidence type="ECO:0000256" key="5">
    <source>
        <dbReference type="ARBA" id="ARBA00022781"/>
    </source>
</evidence>
<keyword evidence="8 10" id="KW-0139">CF(1)</keyword>
<accession>A0A1G2BA24</accession>
<evidence type="ECO:0000256" key="1">
    <source>
        <dbReference type="ARBA" id="ARBA00003456"/>
    </source>
</evidence>
<dbReference type="PRINTS" id="PR00126">
    <property type="entry name" value="ATPASEGAMMA"/>
</dbReference>
<dbReference type="Proteomes" id="UP000176420">
    <property type="component" value="Unassembled WGS sequence"/>
</dbReference>
<dbReference type="GO" id="GO:0045259">
    <property type="term" value="C:proton-transporting ATP synthase complex"/>
    <property type="evidence" value="ECO:0007669"/>
    <property type="project" value="UniProtKB-KW"/>
</dbReference>
<dbReference type="EMBL" id="MHKI01000026">
    <property type="protein sequence ID" value="OGY86011.1"/>
    <property type="molecule type" value="Genomic_DNA"/>
</dbReference>
<evidence type="ECO:0000256" key="2">
    <source>
        <dbReference type="ARBA" id="ARBA00004170"/>
    </source>
</evidence>
<evidence type="ECO:0000313" key="11">
    <source>
        <dbReference type="EMBL" id="OGY86011.1"/>
    </source>
</evidence>
<keyword evidence="7 10" id="KW-0472">Membrane</keyword>
<dbReference type="GO" id="GO:0005886">
    <property type="term" value="C:plasma membrane"/>
    <property type="evidence" value="ECO:0007669"/>
    <property type="project" value="UniProtKB-SubCell"/>
</dbReference>
<proteinExistence type="inferred from homology"/>
<dbReference type="PANTHER" id="PTHR11693:SF22">
    <property type="entry name" value="ATP SYNTHASE SUBUNIT GAMMA, MITOCHONDRIAL"/>
    <property type="match status" value="1"/>
</dbReference>
<keyword evidence="5 10" id="KW-0375">Hydrogen ion transport</keyword>
<comment type="subunit">
    <text evidence="10">F-type ATPases have 2 components, CF(1) - the catalytic core - and CF(0) - the membrane proton channel. CF(1) has five subunits: alpha(3), beta(3), gamma(1), delta(1), epsilon(1). CF(0) has three main subunits: a, b and c.</text>
</comment>
<comment type="function">
    <text evidence="1 10">Produces ATP from ADP in the presence of a proton gradient across the membrane. The gamma chain is believed to be important in regulating ATPase activity and the flow of protons through the CF(0) complex.</text>
</comment>
<keyword evidence="9 10" id="KW-0066">ATP synthesis</keyword>
<evidence type="ECO:0000256" key="6">
    <source>
        <dbReference type="ARBA" id="ARBA00023065"/>
    </source>
</evidence>
<dbReference type="GO" id="GO:0042777">
    <property type="term" value="P:proton motive force-driven plasma membrane ATP synthesis"/>
    <property type="evidence" value="ECO:0007669"/>
    <property type="project" value="UniProtKB-UniRule"/>
</dbReference>
<evidence type="ECO:0000256" key="9">
    <source>
        <dbReference type="ARBA" id="ARBA00023310"/>
    </source>
</evidence>
<comment type="subcellular location">
    <subcellularLocation>
        <location evidence="10">Cell membrane</location>
        <topology evidence="10">Peripheral membrane protein</topology>
    </subcellularLocation>
    <subcellularLocation>
        <location evidence="2">Membrane</location>
        <topology evidence="2">Peripheral membrane protein</topology>
    </subcellularLocation>
</comment>
<dbReference type="HAMAP" id="MF_00815">
    <property type="entry name" value="ATP_synth_gamma_bact"/>
    <property type="match status" value="1"/>
</dbReference>
<evidence type="ECO:0000256" key="4">
    <source>
        <dbReference type="ARBA" id="ARBA00022448"/>
    </source>
</evidence>
<dbReference type="InterPro" id="IPR000131">
    <property type="entry name" value="ATP_synth_F1_gsu"/>
</dbReference>
<dbReference type="SUPFAM" id="SSF52943">
    <property type="entry name" value="ATP synthase (F1-ATPase), gamma subunit"/>
    <property type="match status" value="1"/>
</dbReference>
<gene>
    <name evidence="10" type="primary">atpG</name>
    <name evidence="11" type="ORF">A2319_00380</name>
</gene>
<dbReference type="Gene3D" id="1.10.287.80">
    <property type="entry name" value="ATP synthase, gamma subunit, helix hairpin domain"/>
    <property type="match status" value="1"/>
</dbReference>
<reference evidence="11 12" key="1">
    <citation type="journal article" date="2016" name="Nat. Commun.">
        <title>Thousands of microbial genomes shed light on interconnected biogeochemical processes in an aquifer system.</title>
        <authorList>
            <person name="Anantharaman K."/>
            <person name="Brown C.T."/>
            <person name="Hug L.A."/>
            <person name="Sharon I."/>
            <person name="Castelle C.J."/>
            <person name="Probst A.J."/>
            <person name="Thomas B.C."/>
            <person name="Singh A."/>
            <person name="Wilkins M.J."/>
            <person name="Karaoz U."/>
            <person name="Brodie E.L."/>
            <person name="Williams K.H."/>
            <person name="Hubbard S.S."/>
            <person name="Banfield J.F."/>
        </authorList>
    </citation>
    <scope>NUCLEOTIDE SEQUENCE [LARGE SCALE GENOMIC DNA]</scope>
</reference>
<protein>
    <recommendedName>
        <fullName evidence="10">ATP synthase gamma chain</fullName>
    </recommendedName>
    <alternativeName>
        <fullName evidence="10">ATP synthase F1 sector gamma subunit</fullName>
    </alternativeName>
    <alternativeName>
        <fullName evidence="10">F-ATPase gamma subunit</fullName>
    </alternativeName>
</protein>
<comment type="similarity">
    <text evidence="3 10">Belongs to the ATPase gamma chain family.</text>
</comment>
<dbReference type="CDD" id="cd12151">
    <property type="entry name" value="F1-ATPase_gamma"/>
    <property type="match status" value="1"/>
</dbReference>
<comment type="caution">
    <text evidence="11">The sequence shown here is derived from an EMBL/GenBank/DDBJ whole genome shotgun (WGS) entry which is preliminary data.</text>
</comment>
<dbReference type="AlphaFoldDB" id="A0A1G2BA24"/>
<evidence type="ECO:0000313" key="12">
    <source>
        <dbReference type="Proteomes" id="UP000176420"/>
    </source>
</evidence>
<sequence length="315" mass="34923">MATHAKEIKNRLQSIKNTKKITKAMELVSGAKMRKAVTVMLNTRAYYRLAWEIMTRITKNLELASQDQLARFFELQEKEETENQRVTLVVFTSNRGLAGAFNTNVIKKIASLLQKYGKENIEVIAVGKKGVAGLSLLGIKAHLAYLKDDTAVNSASISVVARLVHEKFKKKETDKVLVAYTDYLSAINQEAIVKQLYPFTKTAGIGESVENMSEAQENKTPEKTLLPSGNIRYTYEPSKEAILTYLIPRIAEVQLYQALLESNASEHSARMVAMKNASDAASEMSEDLTLAFNRARQASITQEIAEISAGTAAII</sequence>
<evidence type="ECO:0000256" key="10">
    <source>
        <dbReference type="HAMAP-Rule" id="MF_00815"/>
    </source>
</evidence>
<keyword evidence="10" id="KW-1003">Cell membrane</keyword>
<keyword evidence="4 10" id="KW-0813">Transport</keyword>
<evidence type="ECO:0000256" key="8">
    <source>
        <dbReference type="ARBA" id="ARBA00023196"/>
    </source>
</evidence>
<evidence type="ECO:0000256" key="7">
    <source>
        <dbReference type="ARBA" id="ARBA00023136"/>
    </source>
</evidence>
<dbReference type="GO" id="GO:0046933">
    <property type="term" value="F:proton-transporting ATP synthase activity, rotational mechanism"/>
    <property type="evidence" value="ECO:0007669"/>
    <property type="project" value="UniProtKB-UniRule"/>
</dbReference>
<keyword evidence="6 10" id="KW-0406">Ion transport</keyword>
<dbReference type="Pfam" id="PF00231">
    <property type="entry name" value="ATP-synt"/>
    <property type="match status" value="1"/>
</dbReference>
<name>A0A1G2BA24_9BACT</name>
<dbReference type="PANTHER" id="PTHR11693">
    <property type="entry name" value="ATP SYNTHASE GAMMA CHAIN"/>
    <property type="match status" value="1"/>
</dbReference>
<dbReference type="Gene3D" id="3.40.1380.10">
    <property type="match status" value="1"/>
</dbReference>
<dbReference type="InterPro" id="IPR035968">
    <property type="entry name" value="ATP_synth_F1_ATPase_gsu"/>
</dbReference>